<accession>A0A6A5WNT6</accession>
<protein>
    <submittedName>
        <fullName evidence="1">Uncharacterized protein</fullName>
    </submittedName>
</protein>
<dbReference type="EMBL" id="ML977572">
    <property type="protein sequence ID" value="KAF2003543.1"/>
    <property type="molecule type" value="Genomic_DNA"/>
</dbReference>
<evidence type="ECO:0000313" key="2">
    <source>
        <dbReference type="Proteomes" id="UP000799779"/>
    </source>
</evidence>
<organism evidence="1 2">
    <name type="scientific">Amniculicola lignicola CBS 123094</name>
    <dbReference type="NCBI Taxonomy" id="1392246"/>
    <lineage>
        <taxon>Eukaryota</taxon>
        <taxon>Fungi</taxon>
        <taxon>Dikarya</taxon>
        <taxon>Ascomycota</taxon>
        <taxon>Pezizomycotina</taxon>
        <taxon>Dothideomycetes</taxon>
        <taxon>Pleosporomycetidae</taxon>
        <taxon>Pleosporales</taxon>
        <taxon>Amniculicolaceae</taxon>
        <taxon>Amniculicola</taxon>
    </lineage>
</organism>
<name>A0A6A5WNT6_9PLEO</name>
<sequence>MPAQSPTEPQPIGVWVKFAEDKVKEFHNNFDRAQADIDWLYDMALPWEDVVDWPLLRQVCYAMVLLWQASLDLTTLGSHPRDVAEDFARQALTEYFANHVDAIEEEAICAVVWSTFWIINLEDALEPLFNLHGVAQMMLEDLMKHQQEDRFGGSLIMVEHPLPNKWKSNFDLKILELLPMRPSGYFEELGEEWEEE</sequence>
<dbReference type="AlphaFoldDB" id="A0A6A5WNT6"/>
<proteinExistence type="predicted"/>
<gene>
    <name evidence="1" type="ORF">P154DRAFT_573143</name>
</gene>
<keyword evidence="2" id="KW-1185">Reference proteome</keyword>
<reference evidence="1" key="1">
    <citation type="journal article" date="2020" name="Stud. Mycol.">
        <title>101 Dothideomycetes genomes: a test case for predicting lifestyles and emergence of pathogens.</title>
        <authorList>
            <person name="Haridas S."/>
            <person name="Albert R."/>
            <person name="Binder M."/>
            <person name="Bloem J."/>
            <person name="Labutti K."/>
            <person name="Salamov A."/>
            <person name="Andreopoulos B."/>
            <person name="Baker S."/>
            <person name="Barry K."/>
            <person name="Bills G."/>
            <person name="Bluhm B."/>
            <person name="Cannon C."/>
            <person name="Castanera R."/>
            <person name="Culley D."/>
            <person name="Daum C."/>
            <person name="Ezra D."/>
            <person name="Gonzalez J."/>
            <person name="Henrissat B."/>
            <person name="Kuo A."/>
            <person name="Liang C."/>
            <person name="Lipzen A."/>
            <person name="Lutzoni F."/>
            <person name="Magnuson J."/>
            <person name="Mondo S."/>
            <person name="Nolan M."/>
            <person name="Ohm R."/>
            <person name="Pangilinan J."/>
            <person name="Park H.-J."/>
            <person name="Ramirez L."/>
            <person name="Alfaro M."/>
            <person name="Sun H."/>
            <person name="Tritt A."/>
            <person name="Yoshinaga Y."/>
            <person name="Zwiers L.-H."/>
            <person name="Turgeon B."/>
            <person name="Goodwin S."/>
            <person name="Spatafora J."/>
            <person name="Crous P."/>
            <person name="Grigoriev I."/>
        </authorList>
    </citation>
    <scope>NUCLEOTIDE SEQUENCE</scope>
    <source>
        <strain evidence="1">CBS 123094</strain>
    </source>
</reference>
<evidence type="ECO:0000313" key="1">
    <source>
        <dbReference type="EMBL" id="KAF2003543.1"/>
    </source>
</evidence>
<dbReference type="Proteomes" id="UP000799779">
    <property type="component" value="Unassembled WGS sequence"/>
</dbReference>